<dbReference type="InterPro" id="IPR014752">
    <property type="entry name" value="Arrestin-like_C"/>
</dbReference>
<sequence>MDDENDNDISSLYVNVKRDNKVSFSYEDGYNTFQRGELGLSYSYLVGNLNYNGANMISSVDFHFKGIEQAQHIEMGERTIINQNNTHVLIEKHSKVNFKEPKQIKTYYFKFLLPSNLSSSFHIADKHNNVIGQIIYTLHATVHTTAKFRGQRESVEIKCPLEQILFRNYITYKTVEGTHNDLKRREPLFRYSFQIPEYLSLGETVSVPIKITFINTGVKIVRIEIALKKVTEIRFEKDGTSFKNKLKCCAALIQPAQITNNELCQKLSLSTPRNLHTSHSGMFINIQYRLCINFLLTGIENTDSDFYKEKPVIVANIKEQDGISNSQNYRNSESDLYVSRPHSTDPIQEGYDNPNESTVQNPNDVQELSNQGHRRSLSISRTSTSSNRGNQ</sequence>
<evidence type="ECO:0000313" key="3">
    <source>
        <dbReference type="Proteomes" id="UP000789405"/>
    </source>
</evidence>
<dbReference type="EMBL" id="CAJVPY010017289">
    <property type="protein sequence ID" value="CAG8761275.1"/>
    <property type="molecule type" value="Genomic_DNA"/>
</dbReference>
<keyword evidence="3" id="KW-1185">Reference proteome</keyword>
<dbReference type="Proteomes" id="UP000789405">
    <property type="component" value="Unassembled WGS sequence"/>
</dbReference>
<evidence type="ECO:0000256" key="1">
    <source>
        <dbReference type="SAM" id="MobiDB-lite"/>
    </source>
</evidence>
<comment type="caution">
    <text evidence="2">The sequence shown here is derived from an EMBL/GenBank/DDBJ whole genome shotgun (WGS) entry which is preliminary data.</text>
</comment>
<dbReference type="OrthoDB" id="2347952at2759"/>
<name>A0A9N9J2W3_9GLOM</name>
<dbReference type="InterPro" id="IPR014756">
    <property type="entry name" value="Ig_E-set"/>
</dbReference>
<protein>
    <submittedName>
        <fullName evidence="2">15835_t:CDS:1</fullName>
    </submittedName>
</protein>
<dbReference type="SUPFAM" id="SSF81296">
    <property type="entry name" value="E set domains"/>
    <property type="match status" value="1"/>
</dbReference>
<evidence type="ECO:0000313" key="2">
    <source>
        <dbReference type="EMBL" id="CAG8761275.1"/>
    </source>
</evidence>
<gene>
    <name evidence="2" type="ORF">DERYTH_LOCUS17836</name>
</gene>
<reference evidence="2" key="1">
    <citation type="submission" date="2021-06" db="EMBL/GenBank/DDBJ databases">
        <authorList>
            <person name="Kallberg Y."/>
            <person name="Tangrot J."/>
            <person name="Rosling A."/>
        </authorList>
    </citation>
    <scope>NUCLEOTIDE SEQUENCE</scope>
    <source>
        <strain evidence="2">MA453B</strain>
    </source>
</reference>
<feature type="compositionally biased region" description="Low complexity" evidence="1">
    <location>
        <begin position="377"/>
        <end position="391"/>
    </location>
</feature>
<dbReference type="Gene3D" id="2.60.40.640">
    <property type="match status" value="1"/>
</dbReference>
<organism evidence="2 3">
    <name type="scientific">Dentiscutata erythropus</name>
    <dbReference type="NCBI Taxonomy" id="1348616"/>
    <lineage>
        <taxon>Eukaryota</taxon>
        <taxon>Fungi</taxon>
        <taxon>Fungi incertae sedis</taxon>
        <taxon>Mucoromycota</taxon>
        <taxon>Glomeromycotina</taxon>
        <taxon>Glomeromycetes</taxon>
        <taxon>Diversisporales</taxon>
        <taxon>Gigasporaceae</taxon>
        <taxon>Dentiscutata</taxon>
    </lineage>
</organism>
<dbReference type="AlphaFoldDB" id="A0A9N9J2W3"/>
<accession>A0A9N9J2W3</accession>
<feature type="compositionally biased region" description="Polar residues" evidence="1">
    <location>
        <begin position="354"/>
        <end position="371"/>
    </location>
</feature>
<feature type="region of interest" description="Disordered" evidence="1">
    <location>
        <begin position="324"/>
        <end position="391"/>
    </location>
</feature>
<proteinExistence type="predicted"/>